<evidence type="ECO:0000313" key="2">
    <source>
        <dbReference type="Proteomes" id="UP000743899"/>
    </source>
</evidence>
<evidence type="ECO:0008006" key="3">
    <source>
        <dbReference type="Google" id="ProtNLM"/>
    </source>
</evidence>
<dbReference type="PANTHER" id="PTHR34817:SF1">
    <property type="entry name" value="NUCLEOTIDYLTRANSFERASE"/>
    <property type="match status" value="1"/>
</dbReference>
<accession>A0ABX0A442</accession>
<dbReference type="EMBL" id="JAACYS010000018">
    <property type="protein sequence ID" value="NCU17304.1"/>
    <property type="molecule type" value="Genomic_DNA"/>
</dbReference>
<name>A0ABX0A442_9BACI</name>
<organism evidence="1 2">
    <name type="scientific">Pallidibacillus pasinlerensis</name>
    <dbReference type="NCBI Taxonomy" id="2703818"/>
    <lineage>
        <taxon>Bacteria</taxon>
        <taxon>Bacillati</taxon>
        <taxon>Bacillota</taxon>
        <taxon>Bacilli</taxon>
        <taxon>Bacillales</taxon>
        <taxon>Bacillaceae</taxon>
        <taxon>Pallidibacillus</taxon>
    </lineage>
</organism>
<dbReference type="Proteomes" id="UP000743899">
    <property type="component" value="Unassembled WGS sequence"/>
</dbReference>
<dbReference type="Pfam" id="PF10127">
    <property type="entry name" value="RlaP"/>
    <property type="match status" value="1"/>
</dbReference>
<proteinExistence type="predicted"/>
<dbReference type="RefSeq" id="WP_161920138.1">
    <property type="nucleotide sequence ID" value="NZ_JAACYS010000018.1"/>
</dbReference>
<keyword evidence="2" id="KW-1185">Reference proteome</keyword>
<evidence type="ECO:0000313" key="1">
    <source>
        <dbReference type="EMBL" id="NCU17304.1"/>
    </source>
</evidence>
<protein>
    <recommendedName>
        <fullName evidence="3">Nucleotidyltransferase</fullName>
    </recommendedName>
</protein>
<dbReference type="PANTHER" id="PTHR34817">
    <property type="entry name" value="NUCLEOTIDYLTRANSFERASE"/>
    <property type="match status" value="1"/>
</dbReference>
<comment type="caution">
    <text evidence="1">The sequence shown here is derived from an EMBL/GenBank/DDBJ whole genome shotgun (WGS) entry which is preliminary data.</text>
</comment>
<reference evidence="1 2" key="1">
    <citation type="submission" date="2020-01" db="EMBL/GenBank/DDBJ databases">
        <title>A novel Bacillus sp. from Pasinler.</title>
        <authorList>
            <person name="Adiguzel A."/>
            <person name="Ay H."/>
            <person name="Baltaci M.O."/>
        </authorList>
    </citation>
    <scope>NUCLEOTIDE SEQUENCE [LARGE SCALE GENOMIC DNA]</scope>
    <source>
        <strain evidence="1 2">P1</strain>
    </source>
</reference>
<sequence length="250" mass="29205">MLINYPNLPWLEERTILFASTGSFAYGTNTAHSDRDYKGICIPPIDYYFGLNAFHQYDTSGGKNFKNTKNDVDVTIFHINKFVINAMKGVPNNIELLFLRKEDYLKLTDLGEMLVENRHLFLSKQIYQKFAGYAFSQRKKLISSFNSENKEYDTKLFMHTVRLLTSAIEILETGDFHTYRPNRQELLDCRNGKYSFEKALQLIEVYDHQLSVAYEKSKLPNQPNKEIINTLLIEINLRGHQLRPDDIKNM</sequence>
<gene>
    <name evidence="1" type="ORF">GW534_05895</name>
</gene>
<dbReference type="InterPro" id="IPR018775">
    <property type="entry name" value="RlaP"/>
</dbReference>